<dbReference type="GO" id="GO:0009279">
    <property type="term" value="C:cell outer membrane"/>
    <property type="evidence" value="ECO:0007669"/>
    <property type="project" value="UniProtKB-SubCell"/>
</dbReference>
<evidence type="ECO:0000313" key="7">
    <source>
        <dbReference type="EMBL" id="MBC2666532.1"/>
    </source>
</evidence>
<evidence type="ECO:0000256" key="4">
    <source>
        <dbReference type="ARBA" id="ARBA00023288"/>
    </source>
</evidence>
<dbReference type="InterPro" id="IPR038145">
    <property type="entry name" value="EAGR_sf"/>
</dbReference>
<keyword evidence="8" id="KW-1185">Reference proteome</keyword>
<comment type="subcellular location">
    <subcellularLocation>
        <location evidence="1">Cell outer membrane</location>
        <topology evidence="1">Lipid-anchor</topology>
    </subcellularLocation>
</comment>
<evidence type="ECO:0000259" key="6">
    <source>
        <dbReference type="Pfam" id="PF05433"/>
    </source>
</evidence>
<protein>
    <recommendedName>
        <fullName evidence="3">17 kDa surface antigen</fullName>
    </recommendedName>
</protein>
<comment type="caution">
    <text evidence="7">The sequence shown here is derived from an EMBL/GenBank/DDBJ whole genome shotgun (WGS) entry which is preliminary data.</text>
</comment>
<sequence length="433" mass="47491">MRRHLFTASIAAIALVPSIAYAQDSCERQRSTRVVGTVAGAGIGAVLGNVIAGRGDKTLGTVIGAGVGGVIGNQATKPSSDCSHAYGYYDEQNRWHATAVSANDARGYYDRDGRWVDGTPDGYYDDGNRWVARSGSGGAYASGGWVPASANGYYDRNDNWIPGSAEGYRNPDGRWMASNTRTAPDGRSNAYGYYDTRGMWHANTDADRRSTGYYDRNNAWVIGAPNGQYDTRGNWVPQRGDGTPSGSYDSQNRWIPSSSNGYYDSNNQWIAGSASGYYDQRGQWVAGATIGRYDTQGRWMAGEQAGHRDPAGNWIADAQPGYYGADRRWHVGASTGYYDSRGRWIFADGRMASALSGPVLEQLASLENYARSPESFRTVGRGRTMGALRELNLIRASERRMRHDRDGNLSSRDEASLQFRIDRVRASLRMRPS</sequence>
<keyword evidence="5" id="KW-0732">Signal</keyword>
<evidence type="ECO:0000256" key="1">
    <source>
        <dbReference type="ARBA" id="ARBA00004459"/>
    </source>
</evidence>
<dbReference type="EMBL" id="JACLAW010000010">
    <property type="protein sequence ID" value="MBC2666532.1"/>
    <property type="molecule type" value="Genomic_DNA"/>
</dbReference>
<evidence type="ECO:0000256" key="3">
    <source>
        <dbReference type="ARBA" id="ARBA00015281"/>
    </source>
</evidence>
<reference evidence="7 8" key="1">
    <citation type="submission" date="2020-08" db="EMBL/GenBank/DDBJ databases">
        <title>The genome sequence of type strain Novosphingobium flavum NBRC 111647.</title>
        <authorList>
            <person name="Liu Y."/>
        </authorList>
    </citation>
    <scope>NUCLEOTIDE SEQUENCE [LARGE SCALE GENOMIC DNA]</scope>
    <source>
        <strain evidence="7 8">NBRC 111647</strain>
    </source>
</reference>
<dbReference type="InterPro" id="IPR008816">
    <property type="entry name" value="Gly_zipper_2TM_dom"/>
</dbReference>
<evidence type="ECO:0000313" key="8">
    <source>
        <dbReference type="Proteomes" id="UP000566813"/>
    </source>
</evidence>
<dbReference type="Pfam" id="PF05433">
    <property type="entry name" value="Rick_17kDa_Anti"/>
    <property type="match status" value="1"/>
</dbReference>
<gene>
    <name evidence="7" type="ORF">H7F51_13470</name>
</gene>
<feature type="chain" id="PRO_5030658583" description="17 kDa surface antigen" evidence="5">
    <location>
        <begin position="23"/>
        <end position="433"/>
    </location>
</feature>
<keyword evidence="4" id="KW-0449">Lipoprotein</keyword>
<evidence type="ECO:0000256" key="2">
    <source>
        <dbReference type="ARBA" id="ARBA00008681"/>
    </source>
</evidence>
<dbReference type="Gene3D" id="3.30.70.3600">
    <property type="match status" value="2"/>
</dbReference>
<organism evidence="7 8">
    <name type="scientific">Novosphingobium flavum</name>
    <dbReference type="NCBI Taxonomy" id="1778672"/>
    <lineage>
        <taxon>Bacteria</taxon>
        <taxon>Pseudomonadati</taxon>
        <taxon>Pseudomonadota</taxon>
        <taxon>Alphaproteobacteria</taxon>
        <taxon>Sphingomonadales</taxon>
        <taxon>Sphingomonadaceae</taxon>
        <taxon>Novosphingobium</taxon>
    </lineage>
</organism>
<accession>A0A7X1FUF0</accession>
<feature type="domain" description="Glycine zipper 2TM" evidence="6">
    <location>
        <begin position="36"/>
        <end position="75"/>
    </location>
</feature>
<proteinExistence type="inferred from homology"/>
<dbReference type="Proteomes" id="UP000566813">
    <property type="component" value="Unassembled WGS sequence"/>
</dbReference>
<feature type="signal peptide" evidence="5">
    <location>
        <begin position="1"/>
        <end position="22"/>
    </location>
</feature>
<name>A0A7X1FUF0_9SPHN</name>
<comment type="similarity">
    <text evidence="2">Belongs to the rickettsiale 17 kDa surface antigen family.</text>
</comment>
<evidence type="ECO:0000256" key="5">
    <source>
        <dbReference type="SAM" id="SignalP"/>
    </source>
</evidence>
<dbReference type="AlphaFoldDB" id="A0A7X1FUF0"/>